<organism evidence="6 7">
    <name type="scientific">Actinomadura luteofluorescens</name>
    <dbReference type="NCBI Taxonomy" id="46163"/>
    <lineage>
        <taxon>Bacteria</taxon>
        <taxon>Bacillati</taxon>
        <taxon>Actinomycetota</taxon>
        <taxon>Actinomycetes</taxon>
        <taxon>Streptosporangiales</taxon>
        <taxon>Thermomonosporaceae</taxon>
        <taxon>Actinomadura</taxon>
    </lineage>
</organism>
<dbReference type="Proteomes" id="UP000529783">
    <property type="component" value="Unassembled WGS sequence"/>
</dbReference>
<dbReference type="RefSeq" id="WP_179846395.1">
    <property type="nucleotide sequence ID" value="NZ_JACCBA010000001.1"/>
</dbReference>
<dbReference type="SMART" id="SM00382">
    <property type="entry name" value="AAA"/>
    <property type="match status" value="1"/>
</dbReference>
<keyword evidence="3" id="KW-0547">Nucleotide-binding</keyword>
<proteinExistence type="inferred from homology"/>
<dbReference type="Gene3D" id="3.40.50.300">
    <property type="entry name" value="P-loop containing nucleotide triphosphate hydrolases"/>
    <property type="match status" value="1"/>
</dbReference>
<evidence type="ECO:0000313" key="6">
    <source>
        <dbReference type="EMBL" id="NYD49728.1"/>
    </source>
</evidence>
<sequence>MIRVEELTKRYGRRTVVDHLSFTVRPGVVTGFLGPNGAGKSTTMRMIVGLDRPASGRVLIDGRRYDDLPDPSGTVGALLDAGWVRPHLTARSHLRWTASLAGAEPGRVDELLEAVGLADAAGRRVGGFSLGMRQRLGIATALLGRPRALLLDEPMNGLDPEGVRWMRHLLRRAAGESCAVLVSSHLLAEMALTADDVVVIGAGRLITQAPMRAFVERAAGAAVIVRTPEASRFAALLGRAGLDVRDGPDGDLRVRGGTAARVGGIAAAHGLVLHELRTDHGSLEDSFMEMTRDAVEYQASPPGGRAGGRR</sequence>
<evidence type="ECO:0000256" key="2">
    <source>
        <dbReference type="ARBA" id="ARBA00022448"/>
    </source>
</evidence>
<gene>
    <name evidence="6" type="ORF">BJY14_005711</name>
</gene>
<comment type="caution">
    <text evidence="6">The sequence shown here is derived from an EMBL/GenBank/DDBJ whole genome shotgun (WGS) entry which is preliminary data.</text>
</comment>
<keyword evidence="2" id="KW-0813">Transport</keyword>
<evidence type="ECO:0000313" key="7">
    <source>
        <dbReference type="Proteomes" id="UP000529783"/>
    </source>
</evidence>
<evidence type="ECO:0000256" key="3">
    <source>
        <dbReference type="ARBA" id="ARBA00022741"/>
    </source>
</evidence>
<dbReference type="InterPro" id="IPR003439">
    <property type="entry name" value="ABC_transporter-like_ATP-bd"/>
</dbReference>
<dbReference type="CDD" id="cd03268">
    <property type="entry name" value="ABC_BcrA_bacitracin_resist"/>
    <property type="match status" value="1"/>
</dbReference>
<dbReference type="AlphaFoldDB" id="A0A7Y9EL10"/>
<evidence type="ECO:0000259" key="5">
    <source>
        <dbReference type="PROSITE" id="PS50893"/>
    </source>
</evidence>
<dbReference type="GO" id="GO:0016887">
    <property type="term" value="F:ATP hydrolysis activity"/>
    <property type="evidence" value="ECO:0007669"/>
    <property type="project" value="InterPro"/>
</dbReference>
<evidence type="ECO:0000256" key="4">
    <source>
        <dbReference type="ARBA" id="ARBA00022840"/>
    </source>
</evidence>
<accession>A0A7Y9EL10</accession>
<dbReference type="PANTHER" id="PTHR43335">
    <property type="entry name" value="ABC TRANSPORTER, ATP-BINDING PROTEIN"/>
    <property type="match status" value="1"/>
</dbReference>
<evidence type="ECO:0000256" key="1">
    <source>
        <dbReference type="ARBA" id="ARBA00005417"/>
    </source>
</evidence>
<dbReference type="InterPro" id="IPR027417">
    <property type="entry name" value="P-loop_NTPase"/>
</dbReference>
<keyword evidence="7" id="KW-1185">Reference proteome</keyword>
<name>A0A7Y9EL10_9ACTN</name>
<dbReference type="Pfam" id="PF00005">
    <property type="entry name" value="ABC_tran"/>
    <property type="match status" value="1"/>
</dbReference>
<reference evidence="6 7" key="1">
    <citation type="submission" date="2020-07" db="EMBL/GenBank/DDBJ databases">
        <title>Sequencing the genomes of 1000 actinobacteria strains.</title>
        <authorList>
            <person name="Klenk H.-P."/>
        </authorList>
    </citation>
    <scope>NUCLEOTIDE SEQUENCE [LARGE SCALE GENOMIC DNA]</scope>
    <source>
        <strain evidence="6 7">DSM 40398</strain>
    </source>
</reference>
<dbReference type="GO" id="GO:0005524">
    <property type="term" value="F:ATP binding"/>
    <property type="evidence" value="ECO:0007669"/>
    <property type="project" value="UniProtKB-KW"/>
</dbReference>
<dbReference type="InterPro" id="IPR003593">
    <property type="entry name" value="AAA+_ATPase"/>
</dbReference>
<dbReference type="EMBL" id="JACCBA010000001">
    <property type="protein sequence ID" value="NYD49728.1"/>
    <property type="molecule type" value="Genomic_DNA"/>
</dbReference>
<dbReference type="PROSITE" id="PS00211">
    <property type="entry name" value="ABC_TRANSPORTER_1"/>
    <property type="match status" value="1"/>
</dbReference>
<protein>
    <submittedName>
        <fullName evidence="6">ABC-2 type transport system ATP-binding protein</fullName>
    </submittedName>
</protein>
<dbReference type="PANTHER" id="PTHR43335:SF4">
    <property type="entry name" value="ABC TRANSPORTER, ATP-BINDING PROTEIN"/>
    <property type="match status" value="1"/>
</dbReference>
<dbReference type="PROSITE" id="PS50893">
    <property type="entry name" value="ABC_TRANSPORTER_2"/>
    <property type="match status" value="1"/>
</dbReference>
<dbReference type="InterPro" id="IPR017871">
    <property type="entry name" value="ABC_transporter-like_CS"/>
</dbReference>
<keyword evidence="4 6" id="KW-0067">ATP-binding</keyword>
<comment type="similarity">
    <text evidence="1">Belongs to the ABC transporter superfamily.</text>
</comment>
<dbReference type="SUPFAM" id="SSF52540">
    <property type="entry name" value="P-loop containing nucleoside triphosphate hydrolases"/>
    <property type="match status" value="1"/>
</dbReference>
<feature type="domain" description="ABC transporter" evidence="5">
    <location>
        <begin position="2"/>
        <end position="227"/>
    </location>
</feature>